<name>A0A512DHH7_9PROT</name>
<dbReference type="InterPro" id="IPR011050">
    <property type="entry name" value="Pectin_lyase_fold/virulence"/>
</dbReference>
<dbReference type="Pfam" id="PF00353">
    <property type="entry name" value="HemolysinCabind"/>
    <property type="match status" value="1"/>
</dbReference>
<dbReference type="Gene3D" id="2.150.10.10">
    <property type="entry name" value="Serralysin-like metalloprotease, C-terminal"/>
    <property type="match status" value="2"/>
</dbReference>
<dbReference type="GO" id="GO:0005509">
    <property type="term" value="F:calcium ion binding"/>
    <property type="evidence" value="ECO:0007669"/>
    <property type="project" value="InterPro"/>
</dbReference>
<evidence type="ECO:0008006" key="8">
    <source>
        <dbReference type="Google" id="ProtNLM"/>
    </source>
</evidence>
<proteinExistence type="predicted"/>
<dbReference type="InterPro" id="IPR011049">
    <property type="entry name" value="Serralysin-like_metalloprot_C"/>
</dbReference>
<keyword evidence="2" id="KW-0964">Secreted</keyword>
<evidence type="ECO:0000313" key="7">
    <source>
        <dbReference type="Proteomes" id="UP000321523"/>
    </source>
</evidence>
<dbReference type="EMBL" id="BJYZ01000001">
    <property type="protein sequence ID" value="GEO35927.1"/>
    <property type="molecule type" value="Genomic_DNA"/>
</dbReference>
<comment type="caution">
    <text evidence="6">The sequence shown here is derived from an EMBL/GenBank/DDBJ whole genome shotgun (WGS) entry which is preliminary data.</text>
</comment>
<dbReference type="GO" id="GO:0005576">
    <property type="term" value="C:extracellular region"/>
    <property type="evidence" value="ECO:0007669"/>
    <property type="project" value="UniProtKB-SubCell"/>
</dbReference>
<evidence type="ECO:0000259" key="4">
    <source>
        <dbReference type="Pfam" id="PF07602"/>
    </source>
</evidence>
<dbReference type="InterPro" id="IPR012334">
    <property type="entry name" value="Pectin_lyas_fold"/>
</dbReference>
<dbReference type="Pfam" id="PF07602">
    <property type="entry name" value="DUF1565"/>
    <property type="match status" value="1"/>
</dbReference>
<comment type="subcellular location">
    <subcellularLocation>
        <location evidence="1">Secreted</location>
    </subcellularLocation>
</comment>
<dbReference type="PANTHER" id="PTHR40088:SF2">
    <property type="entry name" value="SECRETED SUGAR HYDROLASE"/>
    <property type="match status" value="1"/>
</dbReference>
<dbReference type="SUPFAM" id="SSF51120">
    <property type="entry name" value="beta-Roll"/>
    <property type="match status" value="1"/>
</dbReference>
<evidence type="ECO:0000259" key="5">
    <source>
        <dbReference type="Pfam" id="PF13229"/>
    </source>
</evidence>
<dbReference type="SMART" id="SM00710">
    <property type="entry name" value="PbH1"/>
    <property type="match status" value="7"/>
</dbReference>
<evidence type="ECO:0000256" key="1">
    <source>
        <dbReference type="ARBA" id="ARBA00004613"/>
    </source>
</evidence>
<dbReference type="Gene3D" id="2.160.20.10">
    <property type="entry name" value="Single-stranded right-handed beta-helix, Pectin lyase-like"/>
    <property type="match status" value="1"/>
</dbReference>
<keyword evidence="7" id="KW-1185">Reference proteome</keyword>
<organism evidence="6 7">
    <name type="scientific">Skermanella aerolata</name>
    <dbReference type="NCBI Taxonomy" id="393310"/>
    <lineage>
        <taxon>Bacteria</taxon>
        <taxon>Pseudomonadati</taxon>
        <taxon>Pseudomonadota</taxon>
        <taxon>Alphaproteobacteria</taxon>
        <taxon>Rhodospirillales</taxon>
        <taxon>Azospirillaceae</taxon>
        <taxon>Skermanella</taxon>
    </lineage>
</organism>
<evidence type="ECO:0000313" key="6">
    <source>
        <dbReference type="EMBL" id="GEO35927.1"/>
    </source>
</evidence>
<dbReference type="InterPro" id="IPR001343">
    <property type="entry name" value="Hemolysn_Ca-bd"/>
</dbReference>
<keyword evidence="3" id="KW-0732">Signal</keyword>
<dbReference type="Proteomes" id="UP000321523">
    <property type="component" value="Unassembled WGS sequence"/>
</dbReference>
<dbReference type="InterPro" id="IPR039448">
    <property type="entry name" value="Beta_helix"/>
</dbReference>
<feature type="domain" description="Right handed beta helix" evidence="5">
    <location>
        <begin position="109"/>
        <end position="238"/>
    </location>
</feature>
<dbReference type="InterPro" id="IPR018511">
    <property type="entry name" value="Hemolysin-typ_Ca-bd_CS"/>
</dbReference>
<feature type="domain" description="DUF1565" evidence="4">
    <location>
        <begin position="32"/>
        <end position="71"/>
    </location>
</feature>
<dbReference type="AlphaFoldDB" id="A0A512DHH7"/>
<evidence type="ECO:0000256" key="3">
    <source>
        <dbReference type="ARBA" id="ARBA00022729"/>
    </source>
</evidence>
<dbReference type="PROSITE" id="PS00330">
    <property type="entry name" value="HEMOLYSIN_CALCIUM"/>
    <property type="match status" value="1"/>
</dbReference>
<dbReference type="OrthoDB" id="7230458at2"/>
<dbReference type="PRINTS" id="PR00313">
    <property type="entry name" value="CABNDNGRPT"/>
</dbReference>
<dbReference type="GO" id="GO:0016837">
    <property type="term" value="F:carbon-oxygen lyase activity, acting on polysaccharides"/>
    <property type="evidence" value="ECO:0007669"/>
    <property type="project" value="TreeGrafter"/>
</dbReference>
<evidence type="ECO:0000256" key="2">
    <source>
        <dbReference type="ARBA" id="ARBA00022525"/>
    </source>
</evidence>
<sequence length="539" mass="56457">MTYNPIAISALAADVVTFENAVPTNIIWVSNSGNDRNSGDESSPYKTIQAAVKAAKPGTAVMVKEGTYKENVDLLGKSGTADKPVWIVSADGPGAANIVAANSSKPVILGYGVSNLVIKGFELTGGTEGIKLTQSGTNLTKLVNSVVIENNIVHGQSIDGIKTAQTLNTAIVGNTVYDIKGQEGIDNVYMRNGVIANNEVYDIRGLSGIVVKAGSSNVKILNNYLHDVPDGILVGGFSSDQGSVFPAGVRYEAKNVLVQGNMVVDAWKHALNAYGAVDSLILNNSLANVSKVSVINATTDNLGYVSKGLQFVDNILSKNYWTTKDGAVSVFSGNGLTGDFDHSQLGPGAVKGYMPIDKSVHDWQDSAAYGRVFKGGAGADHLVGSSGNDYIDGGSGIDRMLGGKGDDIYVVGSKLDVVIEKPGEGRDTVFLWDNKYTLPDNVENLVIKTAAGATVIDNGLDNILTGGGGKDTFVFTANHGHDLIKGFQIGQDHIVLDSSVKLADLKVAQTTGGDLVIQHGSQSITLLGVDPHSDLTNVF</sequence>
<dbReference type="InterPro" id="IPR011459">
    <property type="entry name" value="DUF1565"/>
</dbReference>
<dbReference type="InterPro" id="IPR006626">
    <property type="entry name" value="PbH1"/>
</dbReference>
<reference evidence="6 7" key="1">
    <citation type="submission" date="2019-07" db="EMBL/GenBank/DDBJ databases">
        <title>Whole genome shotgun sequence of Skermanella aerolata NBRC 106429.</title>
        <authorList>
            <person name="Hosoyama A."/>
            <person name="Uohara A."/>
            <person name="Ohji S."/>
            <person name="Ichikawa N."/>
        </authorList>
    </citation>
    <scope>NUCLEOTIDE SEQUENCE [LARGE SCALE GENOMIC DNA]</scope>
    <source>
        <strain evidence="6 7">NBRC 106429</strain>
    </source>
</reference>
<protein>
    <recommendedName>
        <fullName evidence="8">Right handed beta helix domain-containing protein</fullName>
    </recommendedName>
</protein>
<dbReference type="PANTHER" id="PTHR40088">
    <property type="entry name" value="PECTATE LYASE (EUROFUNG)"/>
    <property type="match status" value="1"/>
</dbReference>
<accession>A0A512DHH7</accession>
<dbReference type="InterPro" id="IPR052052">
    <property type="entry name" value="Polysaccharide_Lyase_9"/>
</dbReference>
<gene>
    <name evidence="6" type="ORF">SAE02_00750</name>
</gene>
<dbReference type="SUPFAM" id="SSF51126">
    <property type="entry name" value="Pectin lyase-like"/>
    <property type="match status" value="1"/>
</dbReference>
<dbReference type="RefSeq" id="WP_052831579.1">
    <property type="nucleotide sequence ID" value="NZ_BJYZ01000001.1"/>
</dbReference>
<dbReference type="Pfam" id="PF13229">
    <property type="entry name" value="Beta_helix"/>
    <property type="match status" value="1"/>
</dbReference>